<gene>
    <name evidence="5" type="ordered locus">Mfla_1122</name>
</gene>
<dbReference type="InterPro" id="IPR013424">
    <property type="entry name" value="Ice-binding_C"/>
</dbReference>
<feature type="domain" description="Ice-binding protein C-terminal" evidence="3">
    <location>
        <begin position="216"/>
        <end position="241"/>
    </location>
</feature>
<sequence>MYFKPALLASALLFASINVHAELTSYNPNGVELVYSSVSDVTWTKDANLFKTLYDADNTLIDKIIAVTPTFNDPHFGLQTIDASDFNTSNGRVSWWGGFAFVDYLNSVNYGGSDQWRLPTVVNAQAGYNTPTNGTAAGDELPELFYQELGGIQGKAIPDTDMFDNEQSWTYWTGTEHASLDTFAWAFYTSIGNQYFFSRNNFQFHVWAVTPGLVAAVPEASTYAMLLAGLGVLGAVARRRRAL</sequence>
<evidence type="ECO:0000259" key="4">
    <source>
        <dbReference type="Pfam" id="PF07603"/>
    </source>
</evidence>
<keyword evidence="1" id="KW-0472">Membrane</keyword>
<dbReference type="RefSeq" id="WP_011479344.1">
    <property type="nucleotide sequence ID" value="NC_007947.1"/>
</dbReference>
<dbReference type="NCBIfam" id="TIGR02595">
    <property type="entry name" value="PEP_CTERM"/>
    <property type="match status" value="1"/>
</dbReference>
<dbReference type="InterPro" id="IPR011460">
    <property type="entry name" value="Lcl_C"/>
</dbReference>
<accession>Q1H297</accession>
<dbReference type="KEGG" id="mfa:Mfla_1122"/>
<feature type="domain" description="Lcl C-terminal" evidence="4">
    <location>
        <begin position="36"/>
        <end position="209"/>
    </location>
</feature>
<dbReference type="OrthoDB" id="8537107at2"/>
<keyword evidence="1" id="KW-0812">Transmembrane</keyword>
<reference evidence="5 6" key="1">
    <citation type="submission" date="2006-03" db="EMBL/GenBank/DDBJ databases">
        <title>Complete sequence of Methylobacillus flagellatus KT.</title>
        <authorList>
            <consortium name="US DOE Joint Genome Institute"/>
            <person name="Copeland A."/>
            <person name="Lucas S."/>
            <person name="Lapidus A."/>
            <person name="Barry K."/>
            <person name="Detter J.C."/>
            <person name="Glavina del Rio T."/>
            <person name="Hammon N."/>
            <person name="Israni S."/>
            <person name="Dalin E."/>
            <person name="Tice H."/>
            <person name="Pitluck S."/>
            <person name="Brettin T."/>
            <person name="Bruce D."/>
            <person name="Han C."/>
            <person name="Tapia R."/>
            <person name="Saunders E."/>
            <person name="Gilna P."/>
            <person name="Schmutz J."/>
            <person name="Larimer F."/>
            <person name="Land M."/>
            <person name="Kyrpides N."/>
            <person name="Anderson I."/>
            <person name="Richardson P."/>
        </authorList>
    </citation>
    <scope>NUCLEOTIDE SEQUENCE [LARGE SCALE GENOMIC DNA]</scope>
    <source>
        <strain evidence="6">KT / ATCC 51484 / DSM 6875</strain>
    </source>
</reference>
<dbReference type="EMBL" id="CP000284">
    <property type="protein sequence ID" value="ABE49390.1"/>
    <property type="molecule type" value="Genomic_DNA"/>
</dbReference>
<feature type="transmembrane region" description="Helical" evidence="1">
    <location>
        <begin position="220"/>
        <end position="237"/>
    </location>
</feature>
<dbReference type="Pfam" id="PF07589">
    <property type="entry name" value="PEP-CTERM"/>
    <property type="match status" value="1"/>
</dbReference>
<evidence type="ECO:0000313" key="6">
    <source>
        <dbReference type="Proteomes" id="UP000002440"/>
    </source>
</evidence>
<dbReference type="HOGENOM" id="CLU_1077378_0_0_4"/>
<evidence type="ECO:0000259" key="3">
    <source>
        <dbReference type="Pfam" id="PF07589"/>
    </source>
</evidence>
<dbReference type="eggNOG" id="ENOG5033P1H">
    <property type="taxonomic scope" value="Bacteria"/>
</dbReference>
<protein>
    <submittedName>
        <fullName evidence="5">Uncharacterized protein</fullName>
    </submittedName>
</protein>
<keyword evidence="2" id="KW-0732">Signal</keyword>
<feature type="signal peptide" evidence="2">
    <location>
        <begin position="1"/>
        <end position="21"/>
    </location>
</feature>
<evidence type="ECO:0000313" key="5">
    <source>
        <dbReference type="EMBL" id="ABE49390.1"/>
    </source>
</evidence>
<keyword evidence="1" id="KW-1133">Transmembrane helix</keyword>
<proteinExistence type="predicted"/>
<dbReference type="Pfam" id="PF07603">
    <property type="entry name" value="Lcl_C"/>
    <property type="match status" value="1"/>
</dbReference>
<organism evidence="5 6">
    <name type="scientific">Methylobacillus flagellatus (strain ATCC 51484 / DSM 6875 / VKM B-1610 / KT)</name>
    <dbReference type="NCBI Taxonomy" id="265072"/>
    <lineage>
        <taxon>Bacteria</taxon>
        <taxon>Pseudomonadati</taxon>
        <taxon>Pseudomonadota</taxon>
        <taxon>Betaproteobacteria</taxon>
        <taxon>Nitrosomonadales</taxon>
        <taxon>Methylophilaceae</taxon>
        <taxon>Methylobacillus</taxon>
    </lineage>
</organism>
<evidence type="ECO:0000256" key="2">
    <source>
        <dbReference type="SAM" id="SignalP"/>
    </source>
</evidence>
<keyword evidence="6" id="KW-1185">Reference proteome</keyword>
<evidence type="ECO:0000256" key="1">
    <source>
        <dbReference type="SAM" id="Phobius"/>
    </source>
</evidence>
<name>Q1H297_METFK</name>
<feature type="chain" id="PRO_5004190028" evidence="2">
    <location>
        <begin position="22"/>
        <end position="243"/>
    </location>
</feature>
<dbReference type="Proteomes" id="UP000002440">
    <property type="component" value="Chromosome"/>
</dbReference>
<dbReference type="AlphaFoldDB" id="Q1H297"/>